<gene>
    <name evidence="1" type="ORF">C7H85_03355</name>
</gene>
<proteinExistence type="predicted"/>
<dbReference type="AlphaFoldDB" id="A0A2P7RCF5"/>
<evidence type="ECO:0000313" key="1">
    <source>
        <dbReference type="EMBL" id="PSJ47863.1"/>
    </source>
</evidence>
<evidence type="ECO:0000313" key="2">
    <source>
        <dbReference type="Proteomes" id="UP000240243"/>
    </source>
</evidence>
<protein>
    <submittedName>
        <fullName evidence="1">Uncharacterized protein</fullName>
    </submittedName>
</protein>
<reference evidence="1 2" key="1">
    <citation type="submission" date="2018-03" db="EMBL/GenBank/DDBJ databases">
        <title>The draft genome of Zobellella sp. 59N8.</title>
        <authorList>
            <person name="Liu L."/>
            <person name="Li L."/>
            <person name="Zhang X."/>
            <person name="Liang L."/>
            <person name="Wang T."/>
        </authorList>
    </citation>
    <scope>NUCLEOTIDE SEQUENCE [LARGE SCALE GENOMIC DNA]</scope>
    <source>
        <strain evidence="1 2">59N8</strain>
    </source>
</reference>
<dbReference type="OrthoDB" id="6238758at2"/>
<accession>A0A2P7RCF5</accession>
<name>A0A2P7RCF5_9GAMM</name>
<organism evidence="1 2">
    <name type="scientific">Zobellella endophytica</name>
    <dbReference type="NCBI Taxonomy" id="2116700"/>
    <lineage>
        <taxon>Bacteria</taxon>
        <taxon>Pseudomonadati</taxon>
        <taxon>Pseudomonadota</taxon>
        <taxon>Gammaproteobacteria</taxon>
        <taxon>Aeromonadales</taxon>
        <taxon>Aeromonadaceae</taxon>
        <taxon>Zobellella</taxon>
    </lineage>
</organism>
<sequence length="156" mass="17488">MRDRLTGPKLVQILLVLGILSGAFWLRTCVDDNDNTALEKENVDFCDISHNECALLQDGLHARARMKTDALAPEQPFELAVDFSDSQVKVVRSVLEGESMYMGTLPALVSEQEPGRWQGQALVGACTEASMLWAWVLDIEHNGIPRQLKFRFEVSR</sequence>
<comment type="caution">
    <text evidence="1">The sequence shown here is derived from an EMBL/GenBank/DDBJ whole genome shotgun (WGS) entry which is preliminary data.</text>
</comment>
<keyword evidence="2" id="KW-1185">Reference proteome</keyword>
<dbReference type="Proteomes" id="UP000240243">
    <property type="component" value="Unassembled WGS sequence"/>
</dbReference>
<dbReference type="EMBL" id="PXYG01000001">
    <property type="protein sequence ID" value="PSJ47863.1"/>
    <property type="molecule type" value="Genomic_DNA"/>
</dbReference>